<proteinExistence type="predicted"/>
<keyword evidence="2" id="KW-1185">Reference proteome</keyword>
<evidence type="ECO:0000313" key="1">
    <source>
        <dbReference type="EMBL" id="KAG9224972.1"/>
    </source>
</evidence>
<reference evidence="1 2" key="1">
    <citation type="journal article" date="2021" name="Appl. Environ. Microbiol.">
        <title>Genetic linkage and physical mapping for an oyster mushroom Pleurotus cornucopiae and QTL analysis for the trait cap color.</title>
        <authorList>
            <person name="Zhang Y."/>
            <person name="Gao W."/>
            <person name="Sonnenberg A."/>
            <person name="Chen Q."/>
            <person name="Zhang J."/>
            <person name="Huang C."/>
        </authorList>
    </citation>
    <scope>NUCLEOTIDE SEQUENCE [LARGE SCALE GENOMIC DNA]</scope>
    <source>
        <strain evidence="1">CCMSSC00406</strain>
    </source>
</reference>
<name>A0ACB7J3I1_PLECO</name>
<organism evidence="1 2">
    <name type="scientific">Pleurotus cornucopiae</name>
    <name type="common">Cornucopia mushroom</name>
    <dbReference type="NCBI Taxonomy" id="5321"/>
    <lineage>
        <taxon>Eukaryota</taxon>
        <taxon>Fungi</taxon>
        <taxon>Dikarya</taxon>
        <taxon>Basidiomycota</taxon>
        <taxon>Agaricomycotina</taxon>
        <taxon>Agaricomycetes</taxon>
        <taxon>Agaricomycetidae</taxon>
        <taxon>Agaricales</taxon>
        <taxon>Pleurotineae</taxon>
        <taxon>Pleurotaceae</taxon>
        <taxon>Pleurotus</taxon>
    </lineage>
</organism>
<evidence type="ECO:0000313" key="2">
    <source>
        <dbReference type="Proteomes" id="UP000824881"/>
    </source>
</evidence>
<dbReference type="EMBL" id="WQMT02000003">
    <property type="protein sequence ID" value="KAG9224972.1"/>
    <property type="molecule type" value="Genomic_DNA"/>
</dbReference>
<gene>
    <name evidence="1" type="ORF">CCMSSC00406_0001877</name>
</gene>
<dbReference type="Proteomes" id="UP000824881">
    <property type="component" value="Unassembled WGS sequence"/>
</dbReference>
<sequence length="570" mass="63920">MVQALQRGEHEHERTGWEIRPTPSTSASKYFTVMVGEVKSECPHISSIVGDTGPNSQIQAIETYKTAITWNLERAHKVTESAKRRKIAVPTCGTCELSLPRPFVCLHCSFTGCWFGGHITAHLAETGHLLCADAKTGAVFCSACNNFVYDPRLDAIHVSTTLLTSREVAKKLREPYRSWIPDAKDAAALANAEPISCQGRRGLLNLGQTCFLNAVLQCFAHNPLLRNFFLSDKHNWKLCKAKNCTCCEMDKFFTEIHSTDTTPYGPTSFLATTWRTSPELAGYAQRDAHEFFISALNQIHSTSRGSTNVSCNCIIHSTFAGQLQSDVRCERCGNVTSTIDPMLDISLELKRKGNETIADNTLAACLRRYTQPEKLGPKEYSCDKCGKAGQEASKRMSIRKLPPVLSFQLKRFEHKSTDKTSARKIDTPIKFTATLNMAPYTTVTMTEKEKENHTPLVSSAGPDIMYDYDLFAVINHEGQIDNGHYTSYARYLDEWYRFDDDKVTASSLGACLNSAAYMCFYVKRHLDYKPFTIPTYVLSRETEAVKEKQMEMEKEAARMKEVEDALLATV</sequence>
<accession>A0ACB7J3I1</accession>
<protein>
    <submittedName>
        <fullName evidence="1">Uncharacterized protein</fullName>
    </submittedName>
</protein>
<comment type="caution">
    <text evidence="1">The sequence shown here is derived from an EMBL/GenBank/DDBJ whole genome shotgun (WGS) entry which is preliminary data.</text>
</comment>